<reference evidence="1 2" key="1">
    <citation type="submission" date="2016-10" db="EMBL/GenBank/DDBJ databases">
        <authorList>
            <person name="de Groot N.N."/>
        </authorList>
    </citation>
    <scope>NUCLEOTIDE SEQUENCE [LARGE SCALE GENOMIC DNA]</scope>
    <source>
        <strain evidence="1 2">DSM 16619</strain>
    </source>
</reference>
<proteinExistence type="predicted"/>
<sequence length="64" mass="7265">MRPLITNAPLTKLMPCRVILDNHLGPIRTRIYVLASHQWFSISSQNSFPVSICHGNFGNGIWML</sequence>
<dbReference type="AlphaFoldDB" id="A0A1G7D220"/>
<keyword evidence="2" id="KW-1185">Reference proteome</keyword>
<evidence type="ECO:0000313" key="2">
    <source>
        <dbReference type="Proteomes" id="UP000198781"/>
    </source>
</evidence>
<gene>
    <name evidence="1" type="ORF">SAMN05192589_1184</name>
</gene>
<dbReference type="Proteomes" id="UP000198781">
    <property type="component" value="Unassembled WGS sequence"/>
</dbReference>
<dbReference type="EMBL" id="FMZC01000018">
    <property type="protein sequence ID" value="SDE45734.1"/>
    <property type="molecule type" value="Genomic_DNA"/>
</dbReference>
<name>A0A1G7D220_9BURK</name>
<evidence type="ECO:0000313" key="1">
    <source>
        <dbReference type="EMBL" id="SDE45734.1"/>
    </source>
</evidence>
<organism evidence="1 2">
    <name type="scientific">Paracidovorax valerianellae</name>
    <dbReference type="NCBI Taxonomy" id="187868"/>
    <lineage>
        <taxon>Bacteria</taxon>
        <taxon>Pseudomonadati</taxon>
        <taxon>Pseudomonadota</taxon>
        <taxon>Betaproteobacteria</taxon>
        <taxon>Burkholderiales</taxon>
        <taxon>Comamonadaceae</taxon>
        <taxon>Paracidovorax</taxon>
    </lineage>
</organism>
<accession>A0A1G7D220</accession>
<protein>
    <submittedName>
        <fullName evidence="1">Uncharacterized protein</fullName>
    </submittedName>
</protein>